<feature type="transmembrane region" description="Helical" evidence="4">
    <location>
        <begin position="77"/>
        <end position="95"/>
    </location>
</feature>
<gene>
    <name evidence="6" type="ORF">EDC29_103218</name>
</gene>
<proteinExistence type="predicted"/>
<sequence length="349" mass="37764">MKHPQCDQIVLVSADLEARRVRLTLRAALLGVVLSAFFSWFDFWVTGYLFHALAEGLFCVLLSWLAWGLYCGRGQRILPLLGVVLAGVLLAALSITGEAGDGVLIWAALLPPLAFFVLGLWLGLAVSLGFSAVLMSMLWLRIALDPGFGLNWLAMVNGGGALLASTVISMLYEHSRAHTARRLAHAANTDPLTGVANRRGFLAGFECRMTLAQRSRTPVSLLLFDLDRLKQLNDELGHAAGDAAIRHVVRVIQGLVRRQDLLARLGGDEFALLLPGTDLEGAATLAHKLRETLARAPLEMAGCTRALTLSIGLAQAEPGETDYDRLASVADRCLYRAKEGGRNCVVDRC</sequence>
<dbReference type="PROSITE" id="PS50887">
    <property type="entry name" value="GGDEF"/>
    <property type="match status" value="1"/>
</dbReference>
<evidence type="ECO:0000313" key="7">
    <source>
        <dbReference type="Proteomes" id="UP000295247"/>
    </source>
</evidence>
<accession>A0A4R4AD72</accession>
<evidence type="ECO:0000256" key="2">
    <source>
        <dbReference type="ARBA" id="ARBA00012528"/>
    </source>
</evidence>
<comment type="catalytic activity">
    <reaction evidence="3">
        <text>2 GTP = 3',3'-c-di-GMP + 2 diphosphate</text>
        <dbReference type="Rhea" id="RHEA:24898"/>
        <dbReference type="ChEBI" id="CHEBI:33019"/>
        <dbReference type="ChEBI" id="CHEBI:37565"/>
        <dbReference type="ChEBI" id="CHEBI:58805"/>
        <dbReference type="EC" id="2.7.7.65"/>
    </reaction>
</comment>
<dbReference type="SUPFAM" id="SSF55073">
    <property type="entry name" value="Nucleotide cyclase"/>
    <property type="match status" value="1"/>
</dbReference>
<keyword evidence="4" id="KW-1133">Transmembrane helix</keyword>
<evidence type="ECO:0000256" key="3">
    <source>
        <dbReference type="ARBA" id="ARBA00034247"/>
    </source>
</evidence>
<dbReference type="InterPro" id="IPR000160">
    <property type="entry name" value="GGDEF_dom"/>
</dbReference>
<evidence type="ECO:0000313" key="6">
    <source>
        <dbReference type="EMBL" id="TCW37021.1"/>
    </source>
</evidence>
<organism evidence="6 7">
    <name type="scientific">Marichromatium gracile</name>
    <name type="common">Chromatium gracile</name>
    <dbReference type="NCBI Taxonomy" id="1048"/>
    <lineage>
        <taxon>Bacteria</taxon>
        <taxon>Pseudomonadati</taxon>
        <taxon>Pseudomonadota</taxon>
        <taxon>Gammaproteobacteria</taxon>
        <taxon>Chromatiales</taxon>
        <taxon>Chromatiaceae</taxon>
        <taxon>Marichromatium</taxon>
    </lineage>
</organism>
<dbReference type="CDD" id="cd01949">
    <property type="entry name" value="GGDEF"/>
    <property type="match status" value="1"/>
</dbReference>
<comment type="caution">
    <text evidence="6">The sequence shown here is derived from an EMBL/GenBank/DDBJ whole genome shotgun (WGS) entry which is preliminary data.</text>
</comment>
<evidence type="ECO:0000256" key="1">
    <source>
        <dbReference type="ARBA" id="ARBA00001946"/>
    </source>
</evidence>
<feature type="transmembrane region" description="Helical" evidence="4">
    <location>
        <begin position="23"/>
        <end position="41"/>
    </location>
</feature>
<dbReference type="Proteomes" id="UP000295247">
    <property type="component" value="Unassembled WGS sequence"/>
</dbReference>
<dbReference type="EC" id="2.7.7.65" evidence="2"/>
<feature type="transmembrane region" description="Helical" evidence="4">
    <location>
        <begin position="152"/>
        <end position="172"/>
    </location>
</feature>
<keyword evidence="4" id="KW-0812">Transmembrane</keyword>
<dbReference type="AlphaFoldDB" id="A0A4R4AD72"/>
<keyword evidence="4" id="KW-0472">Membrane</keyword>
<feature type="transmembrane region" description="Helical" evidence="4">
    <location>
        <begin position="115"/>
        <end position="140"/>
    </location>
</feature>
<dbReference type="InterPro" id="IPR050469">
    <property type="entry name" value="Diguanylate_Cyclase"/>
</dbReference>
<dbReference type="InterPro" id="IPR029787">
    <property type="entry name" value="Nucleotide_cyclase"/>
</dbReference>
<feature type="transmembrane region" description="Helical" evidence="4">
    <location>
        <begin position="47"/>
        <end position="70"/>
    </location>
</feature>
<dbReference type="NCBIfam" id="TIGR00254">
    <property type="entry name" value="GGDEF"/>
    <property type="match status" value="1"/>
</dbReference>
<dbReference type="PANTHER" id="PTHR45138:SF9">
    <property type="entry name" value="DIGUANYLATE CYCLASE DGCM-RELATED"/>
    <property type="match status" value="1"/>
</dbReference>
<dbReference type="InterPro" id="IPR048435">
    <property type="entry name" value="MASE6"/>
</dbReference>
<protein>
    <recommendedName>
        <fullName evidence="2">diguanylate cyclase</fullName>
        <ecNumber evidence="2">2.7.7.65</ecNumber>
    </recommendedName>
</protein>
<dbReference type="PANTHER" id="PTHR45138">
    <property type="entry name" value="REGULATORY COMPONENTS OF SENSORY TRANSDUCTION SYSTEM"/>
    <property type="match status" value="1"/>
</dbReference>
<dbReference type="RefSeq" id="WP_123139415.1">
    <property type="nucleotide sequence ID" value="NZ_NRRH01000020.1"/>
</dbReference>
<dbReference type="Gene3D" id="3.30.70.270">
    <property type="match status" value="1"/>
</dbReference>
<comment type="cofactor">
    <cofactor evidence="1">
        <name>Mg(2+)</name>
        <dbReference type="ChEBI" id="CHEBI:18420"/>
    </cofactor>
</comment>
<reference evidence="6 7" key="1">
    <citation type="submission" date="2019-03" db="EMBL/GenBank/DDBJ databases">
        <title>Genomic Encyclopedia of Type Strains, Phase IV (KMG-IV): sequencing the most valuable type-strain genomes for metagenomic binning, comparative biology and taxonomic classification.</title>
        <authorList>
            <person name="Goeker M."/>
        </authorList>
    </citation>
    <scope>NUCLEOTIDE SEQUENCE [LARGE SCALE GENOMIC DNA]</scope>
    <source>
        <strain evidence="6 7">DSM 203</strain>
    </source>
</reference>
<dbReference type="Pfam" id="PF20966">
    <property type="entry name" value="MASE6"/>
    <property type="match status" value="1"/>
</dbReference>
<evidence type="ECO:0000259" key="5">
    <source>
        <dbReference type="PROSITE" id="PS50887"/>
    </source>
</evidence>
<dbReference type="InterPro" id="IPR043128">
    <property type="entry name" value="Rev_trsase/Diguanyl_cyclase"/>
</dbReference>
<dbReference type="GO" id="GO:0052621">
    <property type="term" value="F:diguanylate cyclase activity"/>
    <property type="evidence" value="ECO:0007669"/>
    <property type="project" value="UniProtKB-EC"/>
</dbReference>
<name>A0A4R4AD72_MARGR</name>
<dbReference type="EMBL" id="SMDC01000003">
    <property type="protein sequence ID" value="TCW37021.1"/>
    <property type="molecule type" value="Genomic_DNA"/>
</dbReference>
<dbReference type="Pfam" id="PF00990">
    <property type="entry name" value="GGDEF"/>
    <property type="match status" value="1"/>
</dbReference>
<dbReference type="SMART" id="SM00267">
    <property type="entry name" value="GGDEF"/>
    <property type="match status" value="1"/>
</dbReference>
<dbReference type="FunFam" id="3.30.70.270:FF:000001">
    <property type="entry name" value="Diguanylate cyclase domain protein"/>
    <property type="match status" value="1"/>
</dbReference>
<evidence type="ECO:0000256" key="4">
    <source>
        <dbReference type="SAM" id="Phobius"/>
    </source>
</evidence>
<feature type="domain" description="GGDEF" evidence="5">
    <location>
        <begin position="217"/>
        <end position="349"/>
    </location>
</feature>